<accession>A0A3P5YQ74</accession>
<evidence type="ECO:0000313" key="1">
    <source>
        <dbReference type="EMBL" id="CAG7864880.1"/>
    </source>
</evidence>
<dbReference type="EMBL" id="LS974625">
    <property type="protein sequence ID" value="CAG7864880.1"/>
    <property type="molecule type" value="Genomic_DNA"/>
</dbReference>
<dbReference type="AlphaFoldDB" id="A0A3P5YQ74"/>
<dbReference type="Proteomes" id="UP000694005">
    <property type="component" value="Chromosome A09"/>
</dbReference>
<gene>
    <name evidence="2" type="ORF">BRAA09T39639Z</name>
    <name evidence="1" type="ORF">BRAPAZ1V2_A09P53470.2</name>
</gene>
<reference evidence="2" key="1">
    <citation type="submission" date="2018-11" db="EMBL/GenBank/DDBJ databases">
        <authorList>
            <consortium name="Genoscope - CEA"/>
            <person name="William W."/>
        </authorList>
    </citation>
    <scope>NUCLEOTIDE SEQUENCE</scope>
</reference>
<name>A0A3P5YQ74_BRACM</name>
<dbReference type="EMBL" id="LR031568">
    <property type="protein sequence ID" value="VDC62028.1"/>
    <property type="molecule type" value="Genomic_DNA"/>
</dbReference>
<sequence>MCTGDDILLGQSPAEVSKAAGRFSLWDDLSALCLRRQLRQRQVLAGTNQSGCNGGYSSDRAVLACCIELVTDAETRLGNGWRSRRAEYVVVINRWSSDSLYLWSFLWQSLVRALMKGIQESQRLCKTLTCLCGHGLVRYHTFQNGSSMKP</sequence>
<evidence type="ECO:0000313" key="2">
    <source>
        <dbReference type="EMBL" id="VDC62028.1"/>
    </source>
</evidence>
<dbReference type="Gramene" id="A09p53470.2_BraZ1">
    <property type="protein sequence ID" value="A09p53470.2_BraZ1.CDS"/>
    <property type="gene ID" value="A09g53470.2_BraZ1"/>
</dbReference>
<organism evidence="2">
    <name type="scientific">Brassica campestris</name>
    <name type="common">Field mustard</name>
    <dbReference type="NCBI Taxonomy" id="3711"/>
    <lineage>
        <taxon>Eukaryota</taxon>
        <taxon>Viridiplantae</taxon>
        <taxon>Streptophyta</taxon>
        <taxon>Embryophyta</taxon>
        <taxon>Tracheophyta</taxon>
        <taxon>Spermatophyta</taxon>
        <taxon>Magnoliopsida</taxon>
        <taxon>eudicotyledons</taxon>
        <taxon>Gunneridae</taxon>
        <taxon>Pentapetalae</taxon>
        <taxon>rosids</taxon>
        <taxon>malvids</taxon>
        <taxon>Brassicales</taxon>
        <taxon>Brassicaceae</taxon>
        <taxon>Brassiceae</taxon>
        <taxon>Brassica</taxon>
    </lineage>
</organism>
<proteinExistence type="predicted"/>
<protein>
    <submittedName>
        <fullName evidence="1">Uncharacterized protein</fullName>
    </submittedName>
</protein>